<dbReference type="InterPro" id="IPR028359">
    <property type="entry name" value="UDP_ManNAc/GlcNAc_DH"/>
</dbReference>
<dbReference type="InterPro" id="IPR001732">
    <property type="entry name" value="UDP-Glc/GDP-Man_DH_N"/>
</dbReference>
<name>T0ZZE6_9ZZZZ</name>
<feature type="non-terminal residue" evidence="2">
    <location>
        <position position="204"/>
    </location>
</feature>
<dbReference type="GO" id="GO:0016628">
    <property type="term" value="F:oxidoreductase activity, acting on the CH-CH group of donors, NAD or NADP as acceptor"/>
    <property type="evidence" value="ECO:0007669"/>
    <property type="project" value="InterPro"/>
</dbReference>
<evidence type="ECO:0000259" key="1">
    <source>
        <dbReference type="Pfam" id="PF03721"/>
    </source>
</evidence>
<dbReference type="Gene3D" id="3.40.50.720">
    <property type="entry name" value="NAD(P)-binding Rossmann-like Domain"/>
    <property type="match status" value="1"/>
</dbReference>
<dbReference type="GO" id="GO:0016616">
    <property type="term" value="F:oxidoreductase activity, acting on the CH-OH group of donors, NAD or NADP as acceptor"/>
    <property type="evidence" value="ECO:0007669"/>
    <property type="project" value="InterPro"/>
</dbReference>
<gene>
    <name evidence="2" type="ORF">B2A_12785</name>
</gene>
<dbReference type="GO" id="GO:0051287">
    <property type="term" value="F:NAD binding"/>
    <property type="evidence" value="ECO:0007669"/>
    <property type="project" value="InterPro"/>
</dbReference>
<organism evidence="2">
    <name type="scientific">mine drainage metagenome</name>
    <dbReference type="NCBI Taxonomy" id="410659"/>
    <lineage>
        <taxon>unclassified sequences</taxon>
        <taxon>metagenomes</taxon>
        <taxon>ecological metagenomes</taxon>
    </lineage>
</organism>
<proteinExistence type="predicted"/>
<sequence>MEPEMTVGMVGLGKLGLSIASCFADNGFNLVGVDINEDFVRKINAGKTPFRETGLQDAISRCAGKSLKASTDFSTLDAARWIFVIVPTPSKKDGVYSNDFVIPAARSIAKVLKQSSGYKVVAITSTVFPGTMNNLIKPLLESESGKKCGRDFGLVYNPEFIAQGSLIRDFLNQEMVLIGEYDKRSGDEIAALYMKVQKTPPNIA</sequence>
<dbReference type="SUPFAM" id="SSF51735">
    <property type="entry name" value="NAD(P)-binding Rossmann-fold domains"/>
    <property type="match status" value="1"/>
</dbReference>
<feature type="domain" description="UDP-glucose/GDP-mannose dehydrogenase N-terminal" evidence="1">
    <location>
        <begin position="5"/>
        <end position="189"/>
    </location>
</feature>
<reference evidence="2" key="2">
    <citation type="journal article" date="2014" name="ISME J.">
        <title>Microbial stratification in low pH oxic and suboxic macroscopic growths along an acid mine drainage.</title>
        <authorList>
            <person name="Mendez-Garcia C."/>
            <person name="Mesa V."/>
            <person name="Sprenger R.R."/>
            <person name="Richter M."/>
            <person name="Diez M.S."/>
            <person name="Solano J."/>
            <person name="Bargiela R."/>
            <person name="Golyshina O.V."/>
            <person name="Manteca A."/>
            <person name="Ramos J.L."/>
            <person name="Gallego J.R."/>
            <person name="Llorente I."/>
            <person name="Martins Dos Santos V.A."/>
            <person name="Jensen O.N."/>
            <person name="Pelaez A.I."/>
            <person name="Sanchez J."/>
            <person name="Ferrer M."/>
        </authorList>
    </citation>
    <scope>NUCLEOTIDE SEQUENCE</scope>
</reference>
<accession>T0ZZE6</accession>
<protein>
    <submittedName>
        <fullName evidence="2">UDP-glucose 6-dehydrogenase</fullName>
    </submittedName>
</protein>
<dbReference type="PANTHER" id="PTHR43750">
    <property type="entry name" value="UDP-GLUCOSE 6-DEHYDROGENASE TUAD"/>
    <property type="match status" value="1"/>
</dbReference>
<dbReference type="EMBL" id="AUZZ01009221">
    <property type="protein sequence ID" value="EQD34164.1"/>
    <property type="molecule type" value="Genomic_DNA"/>
</dbReference>
<dbReference type="AlphaFoldDB" id="T0ZZE6"/>
<dbReference type="Pfam" id="PF03721">
    <property type="entry name" value="UDPG_MGDP_dh_N"/>
    <property type="match status" value="1"/>
</dbReference>
<evidence type="ECO:0000313" key="2">
    <source>
        <dbReference type="EMBL" id="EQD34164.1"/>
    </source>
</evidence>
<dbReference type="PANTHER" id="PTHR43750:SF3">
    <property type="entry name" value="UDP-GLUCOSE 6-DEHYDROGENASE TUAD"/>
    <property type="match status" value="1"/>
</dbReference>
<dbReference type="InterPro" id="IPR017476">
    <property type="entry name" value="UDP-Glc/GDP-Man"/>
</dbReference>
<dbReference type="GO" id="GO:0000271">
    <property type="term" value="P:polysaccharide biosynthetic process"/>
    <property type="evidence" value="ECO:0007669"/>
    <property type="project" value="InterPro"/>
</dbReference>
<reference evidence="2" key="1">
    <citation type="submission" date="2013-08" db="EMBL/GenBank/DDBJ databases">
        <authorList>
            <person name="Mendez C."/>
            <person name="Richter M."/>
            <person name="Ferrer M."/>
            <person name="Sanchez J."/>
        </authorList>
    </citation>
    <scope>NUCLEOTIDE SEQUENCE</scope>
</reference>
<comment type="caution">
    <text evidence="2">The sequence shown here is derived from an EMBL/GenBank/DDBJ whole genome shotgun (WGS) entry which is preliminary data.</text>
</comment>
<dbReference type="InterPro" id="IPR036291">
    <property type="entry name" value="NAD(P)-bd_dom_sf"/>
</dbReference>
<dbReference type="PIRSF" id="PIRSF000124">
    <property type="entry name" value="UDPglc_GDPman_dh"/>
    <property type="match status" value="1"/>
</dbReference>
<dbReference type="PIRSF" id="PIRSF500136">
    <property type="entry name" value="UDP_ManNAc_DH"/>
    <property type="match status" value="1"/>
</dbReference>